<reference evidence="1" key="2">
    <citation type="journal article" date="2015" name="Fish Shellfish Immunol.">
        <title>Early steps in the European eel (Anguilla anguilla)-Vibrio vulnificus interaction in the gills: Role of the RtxA13 toxin.</title>
        <authorList>
            <person name="Callol A."/>
            <person name="Pajuelo D."/>
            <person name="Ebbesson L."/>
            <person name="Teles M."/>
            <person name="MacKenzie S."/>
            <person name="Amaro C."/>
        </authorList>
    </citation>
    <scope>NUCLEOTIDE SEQUENCE</scope>
</reference>
<organism evidence="1">
    <name type="scientific">Anguilla anguilla</name>
    <name type="common">European freshwater eel</name>
    <name type="synonym">Muraena anguilla</name>
    <dbReference type="NCBI Taxonomy" id="7936"/>
    <lineage>
        <taxon>Eukaryota</taxon>
        <taxon>Metazoa</taxon>
        <taxon>Chordata</taxon>
        <taxon>Craniata</taxon>
        <taxon>Vertebrata</taxon>
        <taxon>Euteleostomi</taxon>
        <taxon>Actinopterygii</taxon>
        <taxon>Neopterygii</taxon>
        <taxon>Teleostei</taxon>
        <taxon>Anguilliformes</taxon>
        <taxon>Anguillidae</taxon>
        <taxon>Anguilla</taxon>
    </lineage>
</organism>
<reference evidence="1" key="1">
    <citation type="submission" date="2014-11" db="EMBL/GenBank/DDBJ databases">
        <authorList>
            <person name="Amaro Gonzalez C."/>
        </authorList>
    </citation>
    <scope>NUCLEOTIDE SEQUENCE</scope>
</reference>
<sequence length="53" mass="5972">MNQQGQQVTGKACAISTAMNQRSDIPERNPLPAKQAGLRKYPIRLFPLEEVLY</sequence>
<dbReference type="AlphaFoldDB" id="A0A0E9S6A7"/>
<evidence type="ECO:0000313" key="1">
    <source>
        <dbReference type="EMBL" id="JAH36210.1"/>
    </source>
</evidence>
<dbReference type="EMBL" id="GBXM01072367">
    <property type="protein sequence ID" value="JAH36210.1"/>
    <property type="molecule type" value="Transcribed_RNA"/>
</dbReference>
<accession>A0A0E9S6A7</accession>
<name>A0A0E9S6A7_ANGAN</name>
<protein>
    <submittedName>
        <fullName evidence="1">Uncharacterized protein</fullName>
    </submittedName>
</protein>
<proteinExistence type="predicted"/>